<dbReference type="EMBL" id="RRYP01007709">
    <property type="protein sequence ID" value="TNV80289.1"/>
    <property type="molecule type" value="Genomic_DNA"/>
</dbReference>
<reference evidence="1" key="1">
    <citation type="submission" date="2019-06" db="EMBL/GenBank/DDBJ databases">
        <authorList>
            <person name="Zheng W."/>
        </authorList>
    </citation>
    <scope>NUCLEOTIDE SEQUENCE</scope>
    <source>
        <strain evidence="1">QDHG01</strain>
    </source>
</reference>
<proteinExistence type="predicted"/>
<name>A0A8J8NU54_HALGN</name>
<keyword evidence="2" id="KW-1185">Reference proteome</keyword>
<protein>
    <submittedName>
        <fullName evidence="1">Uncharacterized protein</fullName>
    </submittedName>
</protein>
<sequence length="72" mass="7937">MSDLQSTLPKTSWSSLTFPSYFKSSSTCAWESNESNSFMPCSSCTSCVMAFRLSMFEIGAVKALIAGLRMFL</sequence>
<dbReference type="Proteomes" id="UP000785679">
    <property type="component" value="Unassembled WGS sequence"/>
</dbReference>
<comment type="caution">
    <text evidence="1">The sequence shown here is derived from an EMBL/GenBank/DDBJ whole genome shotgun (WGS) entry which is preliminary data.</text>
</comment>
<evidence type="ECO:0000313" key="2">
    <source>
        <dbReference type="Proteomes" id="UP000785679"/>
    </source>
</evidence>
<evidence type="ECO:0000313" key="1">
    <source>
        <dbReference type="EMBL" id="TNV80289.1"/>
    </source>
</evidence>
<accession>A0A8J8NU54</accession>
<organism evidence="1 2">
    <name type="scientific">Halteria grandinella</name>
    <dbReference type="NCBI Taxonomy" id="5974"/>
    <lineage>
        <taxon>Eukaryota</taxon>
        <taxon>Sar</taxon>
        <taxon>Alveolata</taxon>
        <taxon>Ciliophora</taxon>
        <taxon>Intramacronucleata</taxon>
        <taxon>Spirotrichea</taxon>
        <taxon>Stichotrichia</taxon>
        <taxon>Sporadotrichida</taxon>
        <taxon>Halteriidae</taxon>
        <taxon>Halteria</taxon>
    </lineage>
</organism>
<dbReference type="AlphaFoldDB" id="A0A8J8NU54"/>
<gene>
    <name evidence="1" type="ORF">FGO68_gene15297</name>
</gene>